<sequence>MPARTISVLNQGSDHDSDSSNPQSIQINPIMTTSRNQWKGLTKPYPSTALDLAIEDKDLNNSSFNANNVYEWNIHGKSEYNIMHMLQHMTMICTAYQTTHESSEEAIANIIVSGFTGKLKGWWDHYLTEAQKLGIFSVVKIDDNGEPIFNEAPTINVLTKEQDLLFEAINSIPDPEEKRNFLNKLKQTLEKQPRNSVVTNKYDLNLSSRKKPHSEPNLEHNEVDWSDFLGLINRLTIQKFFINIKIIFEDFVLETIALFDTGADSNCILEGLIPTKYFEKTSEKLSTANRSKLQIRYKLSKATIENQGQQIPSKSPWSCAAFYVNKQAELERGTPRLVINYKPLNQSLQWIRYPIPNKKGLLNRLHSAKIFSKFDMKSGYWQIQIQEKESKDHTTSVKHVKQLVKNLPCLSVPIPQAFKIVETDAFDLGYGGILKQKKYQKNRSNPPLKIKLQPNPDLKKPNHITFPRINFRNEMSNISSPVGFSNGGTSLVQLKKSFQPQQTKDLISSNPCMTIKIHGSQ</sequence>
<feature type="region of interest" description="Disordered" evidence="1">
    <location>
        <begin position="1"/>
        <end position="26"/>
    </location>
</feature>
<organism evidence="3 4">
    <name type="scientific">Cajanus cajan</name>
    <name type="common">Pigeon pea</name>
    <name type="synonym">Cajanus indicus</name>
    <dbReference type="NCBI Taxonomy" id="3821"/>
    <lineage>
        <taxon>Eukaryota</taxon>
        <taxon>Viridiplantae</taxon>
        <taxon>Streptophyta</taxon>
        <taxon>Embryophyta</taxon>
        <taxon>Tracheophyta</taxon>
        <taxon>Spermatophyta</taxon>
        <taxon>Magnoliopsida</taxon>
        <taxon>eudicotyledons</taxon>
        <taxon>Gunneridae</taxon>
        <taxon>Pentapetalae</taxon>
        <taxon>rosids</taxon>
        <taxon>fabids</taxon>
        <taxon>Fabales</taxon>
        <taxon>Fabaceae</taxon>
        <taxon>Papilionoideae</taxon>
        <taxon>50 kb inversion clade</taxon>
        <taxon>NPAAA clade</taxon>
        <taxon>indigoferoid/millettioid clade</taxon>
        <taxon>Phaseoleae</taxon>
        <taxon>Cajanus</taxon>
    </lineage>
</organism>
<protein>
    <submittedName>
        <fullName evidence="3">Polyprotein</fullName>
    </submittedName>
</protein>
<dbReference type="Pfam" id="PF24925">
    <property type="entry name" value="DUF7746"/>
    <property type="match status" value="1"/>
</dbReference>
<keyword evidence="4" id="KW-1185">Reference proteome</keyword>
<dbReference type="PANTHER" id="PTHR33064:SF37">
    <property type="entry name" value="RIBONUCLEASE H"/>
    <property type="match status" value="1"/>
</dbReference>
<dbReference type="AlphaFoldDB" id="A0A151UHT0"/>
<gene>
    <name evidence="3" type="ORF">KK1_049233</name>
</gene>
<name>A0A151UHT0_CAJCA</name>
<comment type="caution">
    <text evidence="3">The sequence shown here is derived from an EMBL/GenBank/DDBJ whole genome shotgun (WGS) entry which is preliminary data.</text>
</comment>
<dbReference type="PANTHER" id="PTHR33064">
    <property type="entry name" value="POL PROTEIN"/>
    <property type="match status" value="1"/>
</dbReference>
<reference evidence="3" key="1">
    <citation type="journal article" date="2012" name="Nat. Biotechnol.">
        <title>Draft genome sequence of pigeonpea (Cajanus cajan), an orphan legume crop of resource-poor farmers.</title>
        <authorList>
            <person name="Varshney R.K."/>
            <person name="Chen W."/>
            <person name="Li Y."/>
            <person name="Bharti A.K."/>
            <person name="Saxena R.K."/>
            <person name="Schlueter J.A."/>
            <person name="Donoghue M.T."/>
            <person name="Azam S."/>
            <person name="Fan G."/>
            <person name="Whaley A.M."/>
            <person name="Farmer A.D."/>
            <person name="Sheridan J."/>
            <person name="Iwata A."/>
            <person name="Tuteja R."/>
            <person name="Penmetsa R.V."/>
            <person name="Wu W."/>
            <person name="Upadhyaya H.D."/>
            <person name="Yang S.P."/>
            <person name="Shah T."/>
            <person name="Saxena K.B."/>
            <person name="Michael T."/>
            <person name="McCombie W.R."/>
            <person name="Yang B."/>
            <person name="Zhang G."/>
            <person name="Yang H."/>
            <person name="Wang J."/>
            <person name="Spillane C."/>
            <person name="Cook D.R."/>
            <person name="May G.D."/>
            <person name="Xu X."/>
            <person name="Jackson S.A."/>
        </authorList>
    </citation>
    <scope>NUCLEOTIDE SEQUENCE [LARGE SCALE GENOMIC DNA]</scope>
</reference>
<dbReference type="Gene3D" id="3.30.70.270">
    <property type="match status" value="1"/>
</dbReference>
<feature type="domain" description="DUF7746" evidence="2">
    <location>
        <begin position="64"/>
        <end position="138"/>
    </location>
</feature>
<proteinExistence type="predicted"/>
<dbReference type="Proteomes" id="UP000075243">
    <property type="component" value="Unassembled WGS sequence"/>
</dbReference>
<accession>A0A151UHT0</accession>
<dbReference type="SUPFAM" id="SSF56672">
    <property type="entry name" value="DNA/RNA polymerases"/>
    <property type="match status" value="1"/>
</dbReference>
<dbReference type="EMBL" id="AGCT01060994">
    <property type="protein sequence ID" value="KYP78801.1"/>
    <property type="molecule type" value="Genomic_DNA"/>
</dbReference>
<dbReference type="InterPro" id="IPR051320">
    <property type="entry name" value="Viral_Replic_Matur_Polypro"/>
</dbReference>
<evidence type="ECO:0000256" key="1">
    <source>
        <dbReference type="SAM" id="MobiDB-lite"/>
    </source>
</evidence>
<dbReference type="InterPro" id="IPR043502">
    <property type="entry name" value="DNA/RNA_pol_sf"/>
</dbReference>
<evidence type="ECO:0000313" key="4">
    <source>
        <dbReference type="Proteomes" id="UP000075243"/>
    </source>
</evidence>
<dbReference type="Gramene" id="C.cajan_47301.t">
    <property type="protein sequence ID" value="C.cajan_47301.t"/>
    <property type="gene ID" value="C.cajan_47301"/>
</dbReference>
<evidence type="ECO:0000313" key="3">
    <source>
        <dbReference type="EMBL" id="KYP78801.1"/>
    </source>
</evidence>
<dbReference type="InterPro" id="IPR043128">
    <property type="entry name" value="Rev_trsase/Diguanyl_cyclase"/>
</dbReference>
<dbReference type="InterPro" id="IPR056648">
    <property type="entry name" value="DUF7746"/>
</dbReference>
<evidence type="ECO:0000259" key="2">
    <source>
        <dbReference type="Pfam" id="PF24925"/>
    </source>
</evidence>